<dbReference type="RefSeq" id="WP_343774550.1">
    <property type="nucleotide sequence ID" value="NZ_BAAADV010000007.1"/>
</dbReference>
<gene>
    <name evidence="9" type="primary">malQ</name>
    <name evidence="9" type="ORF">GCM10009020_26730</name>
</gene>
<evidence type="ECO:0000313" key="10">
    <source>
        <dbReference type="Proteomes" id="UP001500420"/>
    </source>
</evidence>
<dbReference type="EC" id="2.4.1.25" evidence="3"/>
<dbReference type="Gene3D" id="3.20.20.80">
    <property type="entry name" value="Glycosidases"/>
    <property type="match status" value="1"/>
</dbReference>
<comment type="similarity">
    <text evidence="2">Belongs to the disproportionating enzyme family.</text>
</comment>
<dbReference type="InterPro" id="IPR003385">
    <property type="entry name" value="Glyco_hydro_77"/>
</dbReference>
<keyword evidence="6" id="KW-0119">Carbohydrate metabolism</keyword>
<comment type="caution">
    <text evidence="9">The sequence shown here is derived from an EMBL/GenBank/DDBJ whole genome shotgun (WGS) entry which is preliminary data.</text>
</comment>
<proteinExistence type="inferred from homology"/>
<dbReference type="PANTHER" id="PTHR32438">
    <property type="entry name" value="4-ALPHA-GLUCANOTRANSFERASE DPE1, CHLOROPLASTIC/AMYLOPLASTIC"/>
    <property type="match status" value="1"/>
</dbReference>
<dbReference type="PANTHER" id="PTHR32438:SF5">
    <property type="entry name" value="4-ALPHA-GLUCANOTRANSFERASE DPE1, CHLOROPLASTIC_AMYLOPLASTIC"/>
    <property type="match status" value="1"/>
</dbReference>
<evidence type="ECO:0000256" key="8">
    <source>
        <dbReference type="ARBA" id="ARBA00031501"/>
    </source>
</evidence>
<protein>
    <recommendedName>
        <fullName evidence="3">4-alpha-glucanotransferase</fullName>
        <ecNumber evidence="3">2.4.1.25</ecNumber>
    </recommendedName>
    <alternativeName>
        <fullName evidence="7">Amylomaltase</fullName>
    </alternativeName>
    <alternativeName>
        <fullName evidence="8">Disproportionating enzyme</fullName>
    </alternativeName>
</protein>
<evidence type="ECO:0000256" key="3">
    <source>
        <dbReference type="ARBA" id="ARBA00012560"/>
    </source>
</evidence>
<name>A0AAV3TCN4_9EURY</name>
<evidence type="ECO:0000256" key="7">
    <source>
        <dbReference type="ARBA" id="ARBA00031423"/>
    </source>
</evidence>
<dbReference type="SUPFAM" id="SSF51445">
    <property type="entry name" value="(Trans)glycosidases"/>
    <property type="match status" value="1"/>
</dbReference>
<evidence type="ECO:0000256" key="6">
    <source>
        <dbReference type="ARBA" id="ARBA00023277"/>
    </source>
</evidence>
<dbReference type="EMBL" id="BAAADV010000007">
    <property type="protein sequence ID" value="GAA0677417.1"/>
    <property type="molecule type" value="Genomic_DNA"/>
</dbReference>
<dbReference type="NCBIfam" id="TIGR00217">
    <property type="entry name" value="malQ"/>
    <property type="match status" value="1"/>
</dbReference>
<reference evidence="9 10" key="1">
    <citation type="journal article" date="2019" name="Int. J. Syst. Evol. Microbiol.">
        <title>The Global Catalogue of Microorganisms (GCM) 10K type strain sequencing project: providing services to taxonomists for standard genome sequencing and annotation.</title>
        <authorList>
            <consortium name="The Broad Institute Genomics Platform"/>
            <consortium name="The Broad Institute Genome Sequencing Center for Infectious Disease"/>
            <person name="Wu L."/>
            <person name="Ma J."/>
        </authorList>
    </citation>
    <scope>NUCLEOTIDE SEQUENCE [LARGE SCALE GENOMIC DNA]</scope>
    <source>
        <strain evidence="9 10">JCM 16328</strain>
    </source>
</reference>
<dbReference type="Proteomes" id="UP001500420">
    <property type="component" value="Unassembled WGS sequence"/>
</dbReference>
<dbReference type="InterPro" id="IPR017853">
    <property type="entry name" value="GH"/>
</dbReference>
<accession>A0AAV3TCN4</accession>
<comment type="catalytic activity">
    <reaction evidence="1">
        <text>Transfers a segment of a (1-&gt;4)-alpha-D-glucan to a new position in an acceptor, which may be glucose or a (1-&gt;4)-alpha-D-glucan.</text>
        <dbReference type="EC" id="2.4.1.25"/>
    </reaction>
</comment>
<dbReference type="Pfam" id="PF02446">
    <property type="entry name" value="Glyco_hydro_77"/>
    <property type="match status" value="1"/>
</dbReference>
<evidence type="ECO:0000256" key="2">
    <source>
        <dbReference type="ARBA" id="ARBA00005684"/>
    </source>
</evidence>
<dbReference type="GO" id="GO:0004134">
    <property type="term" value="F:4-alpha-glucanotransferase activity"/>
    <property type="evidence" value="ECO:0007669"/>
    <property type="project" value="UniProtKB-EC"/>
</dbReference>
<dbReference type="AlphaFoldDB" id="A0AAV3TCN4"/>
<keyword evidence="10" id="KW-1185">Reference proteome</keyword>
<keyword evidence="5" id="KW-0808">Transferase</keyword>
<dbReference type="NCBIfam" id="NF011080">
    <property type="entry name" value="PRK14508.1-3"/>
    <property type="match status" value="1"/>
</dbReference>
<evidence type="ECO:0000256" key="1">
    <source>
        <dbReference type="ARBA" id="ARBA00000439"/>
    </source>
</evidence>
<evidence type="ECO:0000256" key="4">
    <source>
        <dbReference type="ARBA" id="ARBA00022676"/>
    </source>
</evidence>
<organism evidence="9 10">
    <name type="scientific">Natronoarchaeum mannanilyticum</name>
    <dbReference type="NCBI Taxonomy" id="926360"/>
    <lineage>
        <taxon>Archaea</taxon>
        <taxon>Methanobacteriati</taxon>
        <taxon>Methanobacteriota</taxon>
        <taxon>Stenosarchaea group</taxon>
        <taxon>Halobacteria</taxon>
        <taxon>Halobacteriales</taxon>
        <taxon>Natronoarchaeaceae</taxon>
    </lineage>
</organism>
<dbReference type="GO" id="GO:0005975">
    <property type="term" value="P:carbohydrate metabolic process"/>
    <property type="evidence" value="ECO:0007669"/>
    <property type="project" value="InterPro"/>
</dbReference>
<evidence type="ECO:0000313" key="9">
    <source>
        <dbReference type="EMBL" id="GAA0677417.1"/>
    </source>
</evidence>
<evidence type="ECO:0000256" key="5">
    <source>
        <dbReference type="ARBA" id="ARBA00022679"/>
    </source>
</evidence>
<sequence>MSSFSRQSGVYLHPTALPGRHGVGSFGEPAKRFVDAAADAGQSLWQLCPLSPVAEVHGFSPYQAYSAFALEPLLIDLDDLVERGLLDEADIATDQTFPDERVDYEAVREFKYPLLREAYERFDAEEPEDVASEFAAFEERVDWLDNYALFRSLKDHFGDVAWTDWPDPIRSREPEAMAEYREELADEIRYRKFRQFLAVDQWDELHEYAAERGIDIVGDLPIYVAQDSADVWANPELFELDEAGEPALISGVPADANNPAQEWGMPVYDWDAVVAEDYEWWIDRVAWQLELSDLIRIDHFRGFDEYYAIGADEDPSQGRWYEGPGLDFFRRLEDELGELPVIAEDIGFINESVEQLRRDVDAPGMKVLQYADWCSEDHIYLPHTFDEATVAYPGTHDTNTVRGWYENLSEEHRDCLHYYLGADGEEINWKLIDAAWHSDSVLAVVPVQDLFDLGEWARFNSPGTDTGNWEWRCTTDQLESFPTERLRELTADADRLE</sequence>
<keyword evidence="4" id="KW-0328">Glycosyltransferase</keyword>